<dbReference type="RefSeq" id="XP_060329441.1">
    <property type="nucleotide sequence ID" value="XM_060480267.1"/>
</dbReference>
<dbReference type="AlphaFoldDB" id="A0AA39N3S8"/>
<evidence type="ECO:0000313" key="2">
    <source>
        <dbReference type="Proteomes" id="UP001175211"/>
    </source>
</evidence>
<evidence type="ECO:0000313" key="1">
    <source>
        <dbReference type="EMBL" id="KAK0457126.1"/>
    </source>
</evidence>
<name>A0AA39N3S8_ARMTA</name>
<comment type="caution">
    <text evidence="1">The sequence shown here is derived from an EMBL/GenBank/DDBJ whole genome shotgun (WGS) entry which is preliminary data.</text>
</comment>
<sequence length="402" mass="45033">MDTLSSELKELIVDKCGDDQASLVALRTVSKAFYQRATFNLFRYIHASSIFQFDSLSTIFQEFPALSNFVKYLHITLPPGNENRCGCCDDRLEQLEDTTGDFRQKIDDATLRNNCRRAARGLPLNLLPHLETLHITRSPNGPWSSATVTSLILDNMAICQRTFREILPYLHALTSLSGSRANVRQVLPPLSFSVEEENAYYNTTVGPVDPGPSLEVLDIVNSQIFDFFLDRQARFALQSEEALCPVSQPGACTSSSKVDDNWRADKLLDIFAVPNVTMCASGHDIFGPRNLTWFLACLTSTDSASALTQLSIHIDPESEFPKFFDNIRIWAALDALLTGPRFTRFRALNISLILKDVKSQKSNVEPEEMQTFGDVTRLDILARLPVLSARGMVRCSKRVIVE</sequence>
<dbReference type="GeneID" id="85363815"/>
<organism evidence="1 2">
    <name type="scientific">Armillaria tabescens</name>
    <name type="common">Ringless honey mushroom</name>
    <name type="synonym">Agaricus tabescens</name>
    <dbReference type="NCBI Taxonomy" id="1929756"/>
    <lineage>
        <taxon>Eukaryota</taxon>
        <taxon>Fungi</taxon>
        <taxon>Dikarya</taxon>
        <taxon>Basidiomycota</taxon>
        <taxon>Agaricomycotina</taxon>
        <taxon>Agaricomycetes</taxon>
        <taxon>Agaricomycetidae</taxon>
        <taxon>Agaricales</taxon>
        <taxon>Marasmiineae</taxon>
        <taxon>Physalacriaceae</taxon>
        <taxon>Desarmillaria</taxon>
    </lineage>
</organism>
<keyword evidence="2" id="KW-1185">Reference proteome</keyword>
<protein>
    <submittedName>
        <fullName evidence="1">Uncharacterized protein</fullName>
    </submittedName>
</protein>
<gene>
    <name evidence="1" type="ORF">EV420DRAFT_1748999</name>
</gene>
<dbReference type="Proteomes" id="UP001175211">
    <property type="component" value="Unassembled WGS sequence"/>
</dbReference>
<accession>A0AA39N3S8</accession>
<dbReference type="EMBL" id="JAUEPS010000023">
    <property type="protein sequence ID" value="KAK0457126.1"/>
    <property type="molecule type" value="Genomic_DNA"/>
</dbReference>
<proteinExistence type="predicted"/>
<reference evidence="1" key="1">
    <citation type="submission" date="2023-06" db="EMBL/GenBank/DDBJ databases">
        <authorList>
            <consortium name="Lawrence Berkeley National Laboratory"/>
            <person name="Ahrendt S."/>
            <person name="Sahu N."/>
            <person name="Indic B."/>
            <person name="Wong-Bajracharya J."/>
            <person name="Merenyi Z."/>
            <person name="Ke H.-M."/>
            <person name="Monk M."/>
            <person name="Kocsube S."/>
            <person name="Drula E."/>
            <person name="Lipzen A."/>
            <person name="Balint B."/>
            <person name="Henrissat B."/>
            <person name="Andreopoulos B."/>
            <person name="Martin F.M."/>
            <person name="Harder C.B."/>
            <person name="Rigling D."/>
            <person name="Ford K.L."/>
            <person name="Foster G.D."/>
            <person name="Pangilinan J."/>
            <person name="Papanicolaou A."/>
            <person name="Barry K."/>
            <person name="LaButti K."/>
            <person name="Viragh M."/>
            <person name="Koriabine M."/>
            <person name="Yan M."/>
            <person name="Riley R."/>
            <person name="Champramary S."/>
            <person name="Plett K.L."/>
            <person name="Tsai I.J."/>
            <person name="Slot J."/>
            <person name="Sipos G."/>
            <person name="Plett J."/>
            <person name="Nagy L.G."/>
            <person name="Grigoriev I.V."/>
        </authorList>
    </citation>
    <scope>NUCLEOTIDE SEQUENCE</scope>
    <source>
        <strain evidence="1">CCBAS 213</strain>
    </source>
</reference>